<dbReference type="Pfam" id="PF11902">
    <property type="entry name" value="DUF3422"/>
    <property type="match status" value="1"/>
</dbReference>
<reference evidence="2 3" key="1">
    <citation type="submission" date="2019-03" db="EMBL/GenBank/DDBJ databases">
        <title>Genomic Encyclopedia of Type Strains, Phase IV (KMG-IV): sequencing the most valuable type-strain genomes for metagenomic binning, comparative biology and taxonomic classification.</title>
        <authorList>
            <person name="Goeker M."/>
        </authorList>
    </citation>
    <scope>NUCLEOTIDE SEQUENCE [LARGE SCALE GENOMIC DNA]</scope>
    <source>
        <strain evidence="2 3">DSM 13587</strain>
    </source>
</reference>
<dbReference type="EMBL" id="SMAO01000003">
    <property type="protein sequence ID" value="TCT22172.1"/>
    <property type="molecule type" value="Genomic_DNA"/>
</dbReference>
<evidence type="ECO:0000256" key="1">
    <source>
        <dbReference type="SAM" id="Phobius"/>
    </source>
</evidence>
<comment type="caution">
    <text evidence="2">The sequence shown here is derived from an EMBL/GenBank/DDBJ whole genome shotgun (WGS) entry which is preliminary data.</text>
</comment>
<keyword evidence="1" id="KW-1133">Transmembrane helix</keyword>
<accession>A0A4V2V1R6</accession>
<dbReference type="AlphaFoldDB" id="A0A4V2V1R6"/>
<evidence type="ECO:0000313" key="3">
    <source>
        <dbReference type="Proteomes" id="UP000295717"/>
    </source>
</evidence>
<keyword evidence="1" id="KW-0472">Membrane</keyword>
<dbReference type="OrthoDB" id="9767470at2"/>
<name>A0A4V2V1R6_9GAMM</name>
<dbReference type="InterPro" id="IPR021830">
    <property type="entry name" value="DUF3422"/>
</dbReference>
<evidence type="ECO:0000313" key="2">
    <source>
        <dbReference type="EMBL" id="TCT22172.1"/>
    </source>
</evidence>
<feature type="transmembrane region" description="Helical" evidence="1">
    <location>
        <begin position="401"/>
        <end position="420"/>
    </location>
</feature>
<dbReference type="RefSeq" id="WP_132976571.1">
    <property type="nucleotide sequence ID" value="NZ_SMAO01000003.1"/>
</dbReference>
<organism evidence="2 3">
    <name type="scientific">Thiobaca trueperi</name>
    <dbReference type="NCBI Taxonomy" id="127458"/>
    <lineage>
        <taxon>Bacteria</taxon>
        <taxon>Pseudomonadati</taxon>
        <taxon>Pseudomonadota</taxon>
        <taxon>Gammaproteobacteria</taxon>
        <taxon>Chromatiales</taxon>
        <taxon>Chromatiaceae</taxon>
        <taxon>Thiobaca</taxon>
    </lineage>
</organism>
<dbReference type="Proteomes" id="UP000295717">
    <property type="component" value="Unassembled WGS sequence"/>
</dbReference>
<keyword evidence="1" id="KW-0812">Transmembrane</keyword>
<protein>
    <submittedName>
        <fullName evidence="2">Putative membrane-anchored protein</fullName>
    </submittedName>
</protein>
<sequence>MPLPFKEHPLRHQGIAELHARTYEPLHAPERVSHLASLCGEKGSGRNVRHLRRLLEHYGLPQPEMIDQYYSARLGDIRLRWERHTEFVTYTFSKQGAFVHPFAYPVLNELPRDWLAEMPGEVVAAVSLALESRDMPERSSEELSELFAGNVIIGSEVVNGAALAWSDLRIHSDGCSRILLRDRGLSDNQAGRSAKRFLEINSYRAMALLGLPVAREANGCLSNADRRLVEVAARMADEDAFGSGVPDAELLAELTTLAAEIETLAARTSSRFDASRAYYKVIQQRLEELRQRRIEGLQTFSEFLDARLAPAIATCESTARRQQNLAERAARLTSLLRARVEVGLQKQNQNLLESMNRRAQLQLRLQETVEGLSVIAIGYYGVGLVGYLLKGLEAHGLPLDATYTTGLAAPVIVGAAWLGIRRMKARLHKQGYFND</sequence>
<proteinExistence type="predicted"/>
<keyword evidence="3" id="KW-1185">Reference proteome</keyword>
<gene>
    <name evidence="2" type="ORF">EDC35_103271</name>
</gene>